<protein>
    <submittedName>
        <fullName evidence="1">Uncharacterized protein</fullName>
    </submittedName>
</protein>
<dbReference type="Proteomes" id="UP000518188">
    <property type="component" value="Unassembled WGS sequence"/>
</dbReference>
<evidence type="ECO:0000313" key="2">
    <source>
        <dbReference type="Proteomes" id="UP000518188"/>
    </source>
</evidence>
<dbReference type="EMBL" id="JAAXPJ010000019">
    <property type="protein sequence ID" value="NKZ15482.1"/>
    <property type="molecule type" value="Genomic_DNA"/>
</dbReference>
<evidence type="ECO:0000313" key="1">
    <source>
        <dbReference type="EMBL" id="NKZ15482.1"/>
    </source>
</evidence>
<dbReference type="RefSeq" id="WP_044516704.1">
    <property type="nucleotide sequence ID" value="NZ_HG322951.1"/>
</dbReference>
<proteinExistence type="predicted"/>
<reference evidence="1 2" key="1">
    <citation type="submission" date="2020-04" db="EMBL/GenBank/DDBJ databases">
        <title>MicrobeNet Type strains.</title>
        <authorList>
            <person name="Nicholson A.C."/>
        </authorList>
    </citation>
    <scope>NUCLEOTIDE SEQUENCE [LARGE SCALE GENOMIC DNA]</scope>
    <source>
        <strain evidence="1 2">ATCC 700731</strain>
    </source>
</reference>
<comment type="caution">
    <text evidence="1">The sequence shown here is derived from an EMBL/GenBank/DDBJ whole genome shotgun (WGS) entry which is preliminary data.</text>
</comment>
<gene>
    <name evidence="1" type="ORF">HGA11_31385</name>
</gene>
<sequence>MAEDRDDAYPAMTADEMAHIRRLTLEVLAARRVEAVFDADGATVKVSDGSSYGLDNLVRSCRNAGQQDWPALVDKHFADMLAARDRPRVEDMDFSELLERVRARVLSAEQVESSPGDMLSYGWPVADGLTEVLCIDYPDVVAYLNTDQVSARDAGRLREAGRCNTVAEPIDEVIRRSDDDAEFSILAGESVFVGSKILDIGALVPDYLPVTPHGVIVGAPSRNLLMVHPIHAAGPVLAAVNAMAHLCQTLSAGNPGPISGDLYHWNGDLQRITSLDPQTRTISVLAQGAFGDVLTALTR</sequence>
<organism evidence="1 2">
    <name type="scientific">Mycolicibacterium septicum DSM 44393</name>
    <dbReference type="NCBI Taxonomy" id="1341646"/>
    <lineage>
        <taxon>Bacteria</taxon>
        <taxon>Bacillati</taxon>
        <taxon>Actinomycetota</taxon>
        <taxon>Actinomycetes</taxon>
        <taxon>Mycobacteriales</taxon>
        <taxon>Mycobacteriaceae</taxon>
        <taxon>Mycolicibacterium</taxon>
    </lineage>
</organism>
<dbReference type="AlphaFoldDB" id="A0A7X6MV54"/>
<name>A0A7X6MV54_9MYCO</name>
<accession>A0A7X6MV54</accession>